<evidence type="ECO:0000313" key="2">
    <source>
        <dbReference type="EMBL" id="KAH7286411.1"/>
    </source>
</evidence>
<dbReference type="EMBL" id="CM035437">
    <property type="protein sequence ID" value="KAH7286411.1"/>
    <property type="molecule type" value="Genomic_DNA"/>
</dbReference>
<dbReference type="AlphaFoldDB" id="A0A8T2QST5"/>
<sequence>MIIIKGWPSPQRGAVQNPDDRKADQRRKKGFPITRACKALIAHSLHLRRCKRLFPSIWPAAGMYHTIRCRISLDNASTKKAGRQAFTATSSHPSSCPPELIADCIEYLKRSSAMEPSSRSDSHSSSVSCRTVDTALSED</sequence>
<proteinExistence type="predicted"/>
<organism evidence="2 3">
    <name type="scientific">Ceratopteris richardii</name>
    <name type="common">Triangle waterfern</name>
    <dbReference type="NCBI Taxonomy" id="49495"/>
    <lineage>
        <taxon>Eukaryota</taxon>
        <taxon>Viridiplantae</taxon>
        <taxon>Streptophyta</taxon>
        <taxon>Embryophyta</taxon>
        <taxon>Tracheophyta</taxon>
        <taxon>Polypodiopsida</taxon>
        <taxon>Polypodiidae</taxon>
        <taxon>Polypodiales</taxon>
        <taxon>Pteridineae</taxon>
        <taxon>Pteridaceae</taxon>
        <taxon>Parkerioideae</taxon>
        <taxon>Ceratopteris</taxon>
    </lineage>
</organism>
<feature type="region of interest" description="Disordered" evidence="1">
    <location>
        <begin position="115"/>
        <end position="139"/>
    </location>
</feature>
<evidence type="ECO:0000256" key="1">
    <source>
        <dbReference type="SAM" id="MobiDB-lite"/>
    </source>
</evidence>
<reference evidence="2" key="1">
    <citation type="submission" date="2021-08" db="EMBL/GenBank/DDBJ databases">
        <title>WGS assembly of Ceratopteris richardii.</title>
        <authorList>
            <person name="Marchant D.B."/>
            <person name="Chen G."/>
            <person name="Jenkins J."/>
            <person name="Shu S."/>
            <person name="Leebens-Mack J."/>
            <person name="Grimwood J."/>
            <person name="Schmutz J."/>
            <person name="Soltis P."/>
            <person name="Soltis D."/>
            <person name="Chen Z.-H."/>
        </authorList>
    </citation>
    <scope>NUCLEOTIDE SEQUENCE</scope>
    <source>
        <strain evidence="2">Whitten #5841</strain>
        <tissue evidence="2">Leaf</tissue>
    </source>
</reference>
<dbReference type="Proteomes" id="UP000825935">
    <property type="component" value="Chromosome 32"/>
</dbReference>
<comment type="caution">
    <text evidence="2">The sequence shown here is derived from an EMBL/GenBank/DDBJ whole genome shotgun (WGS) entry which is preliminary data.</text>
</comment>
<accession>A0A8T2QST5</accession>
<gene>
    <name evidence="2" type="ORF">KP509_32G005900</name>
</gene>
<name>A0A8T2QST5_CERRI</name>
<evidence type="ECO:0000313" key="3">
    <source>
        <dbReference type="Proteomes" id="UP000825935"/>
    </source>
</evidence>
<protein>
    <submittedName>
        <fullName evidence="2">Uncharacterized protein</fullName>
    </submittedName>
</protein>
<keyword evidence="3" id="KW-1185">Reference proteome</keyword>
<feature type="compositionally biased region" description="Low complexity" evidence="1">
    <location>
        <begin position="117"/>
        <end position="128"/>
    </location>
</feature>